<dbReference type="InterPro" id="IPR051203">
    <property type="entry name" value="Polysaccharide_Synthase-Rel"/>
</dbReference>
<proteinExistence type="inferred from homology"/>
<evidence type="ECO:0000313" key="5">
    <source>
        <dbReference type="Proteomes" id="UP000606730"/>
    </source>
</evidence>
<dbReference type="Gene3D" id="3.40.50.720">
    <property type="entry name" value="NAD(P)-binding Rossmann-like Domain"/>
    <property type="match status" value="1"/>
</dbReference>
<protein>
    <recommendedName>
        <fullName evidence="3">Polysaccharide biosynthesis protein CapD-like domain-containing protein</fullName>
    </recommendedName>
</protein>
<gene>
    <name evidence="4" type="ORF">GCM10011517_22760</name>
</gene>
<name>A0A917AIL4_9RHOB</name>
<feature type="region of interest" description="Disordered" evidence="2">
    <location>
        <begin position="1"/>
        <end position="34"/>
    </location>
</feature>
<comment type="similarity">
    <text evidence="1">Belongs to the polysaccharide synthase family.</text>
</comment>
<organism evidence="4 5">
    <name type="scientific">Actibacterium pelagium</name>
    <dbReference type="NCBI Taxonomy" id="2029103"/>
    <lineage>
        <taxon>Bacteria</taxon>
        <taxon>Pseudomonadati</taxon>
        <taxon>Pseudomonadota</taxon>
        <taxon>Alphaproteobacteria</taxon>
        <taxon>Rhodobacterales</taxon>
        <taxon>Roseobacteraceae</taxon>
        <taxon>Actibacterium</taxon>
    </lineage>
</organism>
<dbReference type="Proteomes" id="UP000606730">
    <property type="component" value="Unassembled WGS sequence"/>
</dbReference>
<reference evidence="4" key="1">
    <citation type="journal article" date="2014" name="Int. J. Syst. Evol. Microbiol.">
        <title>Complete genome sequence of Corynebacterium casei LMG S-19264T (=DSM 44701T), isolated from a smear-ripened cheese.</title>
        <authorList>
            <consortium name="US DOE Joint Genome Institute (JGI-PGF)"/>
            <person name="Walter F."/>
            <person name="Albersmeier A."/>
            <person name="Kalinowski J."/>
            <person name="Ruckert C."/>
        </authorList>
    </citation>
    <scope>NUCLEOTIDE SEQUENCE</scope>
    <source>
        <strain evidence="4">CGMCC 1.16012</strain>
    </source>
</reference>
<dbReference type="AlphaFoldDB" id="A0A917AIL4"/>
<feature type="domain" description="Polysaccharide biosynthesis protein CapD-like" evidence="3">
    <location>
        <begin position="42"/>
        <end position="321"/>
    </location>
</feature>
<sequence>MTRKGQETMQKFRRTTRPEEKDDPQNQGTSPEGLSFFKDRSVLISGAGGTVGTELCRQLLTHSPARLILVERSELNLSNLLQEIQPDAQKAEISLHPALECVLRKDRMRHLMTSNGVSVVLHAAAYKHVPVVEMHPISGIENNLFGTLSLAEAAVDAQVEKFLLVSTDKAIAPKGMLGASKLLAEQAIWDLCNRSPKTMFSAVRFGNVYGSSGSAIPIWQKQVAQGGPITLTDPKATRYFMSLDEATRLVLQSAVLSAGRDLFALDMGPARSILSLAKDVMAQAGRPDLPITFTGLRPGERLHEPAPVSSCMGQTLHPRILRAKPEPLLPGDIRLLLRSLSAAVSENDPAAIQRLIDQWVFSKPVSGRRRQG</sequence>
<dbReference type="InterPro" id="IPR003869">
    <property type="entry name" value="Polysac_CapD-like"/>
</dbReference>
<dbReference type="PANTHER" id="PTHR43318">
    <property type="entry name" value="UDP-N-ACETYLGLUCOSAMINE 4,6-DEHYDRATASE"/>
    <property type="match status" value="1"/>
</dbReference>
<evidence type="ECO:0000256" key="2">
    <source>
        <dbReference type="SAM" id="MobiDB-lite"/>
    </source>
</evidence>
<accession>A0A917AIL4</accession>
<dbReference type="EMBL" id="BMKN01000002">
    <property type="protein sequence ID" value="GGE54578.1"/>
    <property type="molecule type" value="Genomic_DNA"/>
</dbReference>
<evidence type="ECO:0000256" key="1">
    <source>
        <dbReference type="ARBA" id="ARBA00007430"/>
    </source>
</evidence>
<dbReference type="InterPro" id="IPR036291">
    <property type="entry name" value="NAD(P)-bd_dom_sf"/>
</dbReference>
<dbReference type="RefSeq" id="WP_158221831.1">
    <property type="nucleotide sequence ID" value="NZ_BMKN01000002.1"/>
</dbReference>
<dbReference type="Pfam" id="PF02719">
    <property type="entry name" value="Polysacc_synt_2"/>
    <property type="match status" value="1"/>
</dbReference>
<comment type="caution">
    <text evidence="4">The sequence shown here is derived from an EMBL/GenBank/DDBJ whole genome shotgun (WGS) entry which is preliminary data.</text>
</comment>
<keyword evidence="5" id="KW-1185">Reference proteome</keyword>
<reference evidence="4" key="2">
    <citation type="submission" date="2020-09" db="EMBL/GenBank/DDBJ databases">
        <authorList>
            <person name="Sun Q."/>
            <person name="Zhou Y."/>
        </authorList>
    </citation>
    <scope>NUCLEOTIDE SEQUENCE</scope>
    <source>
        <strain evidence="4">CGMCC 1.16012</strain>
    </source>
</reference>
<evidence type="ECO:0000259" key="3">
    <source>
        <dbReference type="Pfam" id="PF02719"/>
    </source>
</evidence>
<dbReference type="PANTHER" id="PTHR43318:SF1">
    <property type="entry name" value="POLYSACCHARIDE BIOSYNTHESIS PROTEIN EPSC-RELATED"/>
    <property type="match status" value="1"/>
</dbReference>
<dbReference type="SUPFAM" id="SSF51735">
    <property type="entry name" value="NAD(P)-binding Rossmann-fold domains"/>
    <property type="match status" value="1"/>
</dbReference>
<dbReference type="CDD" id="cd05237">
    <property type="entry name" value="UDP_invert_4-6DH_SDR_e"/>
    <property type="match status" value="1"/>
</dbReference>
<evidence type="ECO:0000313" key="4">
    <source>
        <dbReference type="EMBL" id="GGE54578.1"/>
    </source>
</evidence>
<dbReference type="OrthoDB" id="9803111at2"/>